<dbReference type="AlphaFoldDB" id="G7W3N1"/>
<reference evidence="2" key="1">
    <citation type="submission" date="2011-11" db="EMBL/GenBank/DDBJ databases">
        <title>Complete sequence of Paenibacillus terrae HPL-003.</title>
        <authorList>
            <person name="Shin S.H."/>
            <person name="Kim S."/>
            <person name="Kim J.Y."/>
        </authorList>
    </citation>
    <scope>NUCLEOTIDE SEQUENCE [LARGE SCALE GENOMIC DNA]</scope>
    <source>
        <strain evidence="2">HPL-003</strain>
    </source>
</reference>
<protein>
    <submittedName>
        <fullName evidence="1">Uncharacterized protein</fullName>
    </submittedName>
</protein>
<dbReference type="KEGG" id="pta:HPL003_06775"/>
<name>G7W3N1_PAETH</name>
<dbReference type="Proteomes" id="UP000005876">
    <property type="component" value="Chromosome"/>
</dbReference>
<dbReference type="HOGENOM" id="CLU_3404646_0_0_9"/>
<dbReference type="EMBL" id="CP003107">
    <property type="protein sequence ID" value="AET58118.1"/>
    <property type="molecule type" value="Genomic_DNA"/>
</dbReference>
<sequence>MADLYCQQALVTQPALVPGGIWLMAEWLLV</sequence>
<gene>
    <name evidence="1" type="ordered locus">HPL003_06775</name>
</gene>
<evidence type="ECO:0000313" key="1">
    <source>
        <dbReference type="EMBL" id="AET58118.1"/>
    </source>
</evidence>
<proteinExistence type="predicted"/>
<accession>G7W3N1</accession>
<organism evidence="1 2">
    <name type="scientific">Paenibacillus terrae (strain HPL-003)</name>
    <dbReference type="NCBI Taxonomy" id="985665"/>
    <lineage>
        <taxon>Bacteria</taxon>
        <taxon>Bacillati</taxon>
        <taxon>Bacillota</taxon>
        <taxon>Bacilli</taxon>
        <taxon>Bacillales</taxon>
        <taxon>Paenibacillaceae</taxon>
        <taxon>Paenibacillus</taxon>
    </lineage>
</organism>
<reference evidence="1 2" key="3">
    <citation type="journal article" date="2012" name="J. Bacteriol.">
        <title>Genome Sequence of Paenibacillus terrae HPL-003, a Xylanase-Producing Bacterium Isolated from Soil Found in Forest Residue.</title>
        <authorList>
            <person name="Shin S.H."/>
            <person name="Kim S."/>
            <person name="Kim J.Y."/>
            <person name="Song H.Y."/>
            <person name="Cho S.J."/>
            <person name="Kim D.R."/>
            <person name="Lee K.I."/>
            <person name="Lim H.K."/>
            <person name="Park N.J."/>
            <person name="Hwang I.T."/>
            <person name="Yang K.S."/>
        </authorList>
    </citation>
    <scope>NUCLEOTIDE SEQUENCE [LARGE SCALE GENOMIC DNA]</scope>
    <source>
        <strain evidence="1 2">HPL-003</strain>
    </source>
</reference>
<evidence type="ECO:0000313" key="2">
    <source>
        <dbReference type="Proteomes" id="UP000005876"/>
    </source>
</evidence>
<reference key="2">
    <citation type="submission" date="2011-11" db="EMBL/GenBank/DDBJ databases">
        <authorList>
            <person name="Shin S.H."/>
            <person name="Kim S."/>
            <person name="Kim J.Y."/>
        </authorList>
    </citation>
    <scope>NUCLEOTIDE SEQUENCE</scope>
    <source>
        <strain>HPL-003</strain>
    </source>
</reference>